<dbReference type="GO" id="GO:0006364">
    <property type="term" value="P:rRNA processing"/>
    <property type="evidence" value="ECO:0007669"/>
    <property type="project" value="UniProtKB-UniRule"/>
</dbReference>
<organism evidence="9 10">
    <name type="scientific">Kineobactrum salinum</name>
    <dbReference type="NCBI Taxonomy" id="2708301"/>
    <lineage>
        <taxon>Bacteria</taxon>
        <taxon>Pseudomonadati</taxon>
        <taxon>Pseudomonadota</taxon>
        <taxon>Gammaproteobacteria</taxon>
        <taxon>Cellvibrionales</taxon>
        <taxon>Halieaceae</taxon>
        <taxon>Kineobactrum</taxon>
    </lineage>
</organism>
<dbReference type="GO" id="GO:0004222">
    <property type="term" value="F:metalloendopeptidase activity"/>
    <property type="evidence" value="ECO:0007669"/>
    <property type="project" value="InterPro"/>
</dbReference>
<keyword evidence="6 8" id="KW-0378">Hydrolase</keyword>
<comment type="similarity">
    <text evidence="1 8">Belongs to the endoribonuclease YbeY family.</text>
</comment>
<keyword evidence="4 8" id="KW-0479">Metal-binding</keyword>
<evidence type="ECO:0000256" key="7">
    <source>
        <dbReference type="ARBA" id="ARBA00022833"/>
    </source>
</evidence>
<dbReference type="GO" id="GO:0005737">
    <property type="term" value="C:cytoplasm"/>
    <property type="evidence" value="ECO:0007669"/>
    <property type="project" value="UniProtKB-SubCell"/>
</dbReference>
<comment type="cofactor">
    <cofactor evidence="8">
        <name>Zn(2+)</name>
        <dbReference type="ChEBI" id="CHEBI:29105"/>
    </cofactor>
    <text evidence="8">Binds 1 zinc ion.</text>
</comment>
<sequence>MNLHVDIQSASTEPAPEEDDIRGWISAALRQAGTGIEAAEVCLRLVDEAEMAQLNHSYRGKTGPTNVLSFPADLPPELQLPLLGDIVICAPVVLREAREQGKSARAHWAHMLVHGSLHLLGHDHVEAADAAVMEALETDILGQLGFSCPYSDHLHEESLSQ</sequence>
<dbReference type="PANTHER" id="PTHR46986">
    <property type="entry name" value="ENDORIBONUCLEASE YBEY, CHLOROPLASTIC"/>
    <property type="match status" value="1"/>
</dbReference>
<dbReference type="Pfam" id="PF02130">
    <property type="entry name" value="YbeY"/>
    <property type="match status" value="1"/>
</dbReference>
<protein>
    <recommendedName>
        <fullName evidence="8">Endoribonuclease YbeY</fullName>
        <ecNumber evidence="8">3.1.-.-</ecNumber>
    </recommendedName>
</protein>
<comment type="subcellular location">
    <subcellularLocation>
        <location evidence="8">Cytoplasm</location>
    </subcellularLocation>
</comment>
<keyword evidence="10" id="KW-1185">Reference proteome</keyword>
<keyword evidence="7 8" id="KW-0862">Zinc</keyword>
<dbReference type="GO" id="GO:0008270">
    <property type="term" value="F:zinc ion binding"/>
    <property type="evidence" value="ECO:0007669"/>
    <property type="project" value="UniProtKB-UniRule"/>
</dbReference>
<dbReference type="NCBIfam" id="TIGR00043">
    <property type="entry name" value="rRNA maturation RNase YbeY"/>
    <property type="match status" value="1"/>
</dbReference>
<dbReference type="InterPro" id="IPR023091">
    <property type="entry name" value="MetalPrtase_cat_dom_sf_prd"/>
</dbReference>
<dbReference type="Proteomes" id="UP000477680">
    <property type="component" value="Chromosome"/>
</dbReference>
<dbReference type="KEGG" id="kim:G3T16_04785"/>
<keyword evidence="8" id="KW-0963">Cytoplasm</keyword>
<dbReference type="HAMAP" id="MF_00009">
    <property type="entry name" value="Endoribonucl_YbeY"/>
    <property type="match status" value="1"/>
</dbReference>
<keyword evidence="8" id="KW-0698">rRNA processing</keyword>
<dbReference type="Gene3D" id="3.40.390.30">
    <property type="entry name" value="Metalloproteases ('zincins'), catalytic domain"/>
    <property type="match status" value="1"/>
</dbReference>
<dbReference type="InterPro" id="IPR002036">
    <property type="entry name" value="YbeY"/>
</dbReference>
<name>A0A6C0U361_9GAMM</name>
<feature type="binding site" evidence="8">
    <location>
        <position position="114"/>
    </location>
    <ligand>
        <name>Zn(2+)</name>
        <dbReference type="ChEBI" id="CHEBI:29105"/>
        <note>catalytic</note>
    </ligand>
</feature>
<evidence type="ECO:0000313" key="9">
    <source>
        <dbReference type="EMBL" id="QIB64805.1"/>
    </source>
</evidence>
<evidence type="ECO:0000256" key="4">
    <source>
        <dbReference type="ARBA" id="ARBA00022723"/>
    </source>
</evidence>
<dbReference type="InterPro" id="IPR020549">
    <property type="entry name" value="YbeY_CS"/>
</dbReference>
<evidence type="ECO:0000256" key="1">
    <source>
        <dbReference type="ARBA" id="ARBA00010875"/>
    </source>
</evidence>
<evidence type="ECO:0000256" key="8">
    <source>
        <dbReference type="HAMAP-Rule" id="MF_00009"/>
    </source>
</evidence>
<dbReference type="EC" id="3.1.-.-" evidence="8"/>
<comment type="function">
    <text evidence="8">Single strand-specific metallo-endoribonuclease involved in late-stage 70S ribosome quality control and in maturation of the 3' terminus of the 16S rRNA.</text>
</comment>
<keyword evidence="5 8" id="KW-0255">Endonuclease</keyword>
<dbReference type="SUPFAM" id="SSF55486">
    <property type="entry name" value="Metalloproteases ('zincins'), catalytic domain"/>
    <property type="match status" value="1"/>
</dbReference>
<evidence type="ECO:0000256" key="6">
    <source>
        <dbReference type="ARBA" id="ARBA00022801"/>
    </source>
</evidence>
<dbReference type="EMBL" id="CP048711">
    <property type="protein sequence ID" value="QIB64805.1"/>
    <property type="molecule type" value="Genomic_DNA"/>
</dbReference>
<dbReference type="RefSeq" id="WP_163494055.1">
    <property type="nucleotide sequence ID" value="NZ_CP048711.1"/>
</dbReference>
<gene>
    <name evidence="8 9" type="primary">ybeY</name>
    <name evidence="9" type="ORF">G3T16_04785</name>
</gene>
<evidence type="ECO:0000256" key="3">
    <source>
        <dbReference type="ARBA" id="ARBA00022722"/>
    </source>
</evidence>
<dbReference type="PANTHER" id="PTHR46986:SF1">
    <property type="entry name" value="ENDORIBONUCLEASE YBEY, CHLOROPLASTIC"/>
    <property type="match status" value="1"/>
</dbReference>
<accession>A0A6C0U361</accession>
<proteinExistence type="inferred from homology"/>
<evidence type="ECO:0000256" key="2">
    <source>
        <dbReference type="ARBA" id="ARBA00022517"/>
    </source>
</evidence>
<feature type="binding site" evidence="8">
    <location>
        <position position="124"/>
    </location>
    <ligand>
        <name>Zn(2+)</name>
        <dbReference type="ChEBI" id="CHEBI:29105"/>
        <note>catalytic</note>
    </ligand>
</feature>
<dbReference type="GO" id="GO:0004521">
    <property type="term" value="F:RNA endonuclease activity"/>
    <property type="evidence" value="ECO:0007669"/>
    <property type="project" value="UniProtKB-UniRule"/>
</dbReference>
<feature type="binding site" evidence="8">
    <location>
        <position position="118"/>
    </location>
    <ligand>
        <name>Zn(2+)</name>
        <dbReference type="ChEBI" id="CHEBI:29105"/>
        <note>catalytic</note>
    </ligand>
</feature>
<keyword evidence="3 8" id="KW-0540">Nuclease</keyword>
<dbReference type="PROSITE" id="PS01306">
    <property type="entry name" value="UPF0054"/>
    <property type="match status" value="1"/>
</dbReference>
<dbReference type="AlphaFoldDB" id="A0A6C0U361"/>
<reference evidence="9 10" key="1">
    <citation type="submission" date="2020-02" db="EMBL/GenBank/DDBJ databases">
        <title>Genome sequencing for Kineobactrum sp. M2.</title>
        <authorList>
            <person name="Park S.-J."/>
        </authorList>
    </citation>
    <scope>NUCLEOTIDE SEQUENCE [LARGE SCALE GENOMIC DNA]</scope>
    <source>
        <strain evidence="9 10">M2</strain>
    </source>
</reference>
<evidence type="ECO:0000256" key="5">
    <source>
        <dbReference type="ARBA" id="ARBA00022759"/>
    </source>
</evidence>
<keyword evidence="2 8" id="KW-0690">Ribosome biogenesis</keyword>
<evidence type="ECO:0000313" key="10">
    <source>
        <dbReference type="Proteomes" id="UP000477680"/>
    </source>
</evidence>